<dbReference type="SUPFAM" id="SSF53649">
    <property type="entry name" value="Alkaline phosphatase-like"/>
    <property type="match status" value="1"/>
</dbReference>
<dbReference type="InterPro" id="IPR017850">
    <property type="entry name" value="Alkaline_phosphatase_core_sf"/>
</dbReference>
<feature type="domain" description="Sulfatase N-terminal" evidence="2">
    <location>
        <begin position="24"/>
        <end position="292"/>
    </location>
</feature>
<dbReference type="GO" id="GO:0004065">
    <property type="term" value="F:arylsulfatase activity"/>
    <property type="evidence" value="ECO:0007669"/>
    <property type="project" value="TreeGrafter"/>
</dbReference>
<comment type="similarity">
    <text evidence="1">Belongs to the sulfatase family.</text>
</comment>
<dbReference type="Gene3D" id="3.40.720.10">
    <property type="entry name" value="Alkaline Phosphatase, subunit A"/>
    <property type="match status" value="1"/>
</dbReference>
<evidence type="ECO:0000313" key="3">
    <source>
        <dbReference type="EMBL" id="SVA04789.1"/>
    </source>
</evidence>
<dbReference type="InterPro" id="IPR050738">
    <property type="entry name" value="Sulfatase"/>
</dbReference>
<dbReference type="EMBL" id="UINC01003265">
    <property type="protein sequence ID" value="SVA04789.1"/>
    <property type="molecule type" value="Genomic_DNA"/>
</dbReference>
<dbReference type="PANTHER" id="PTHR42693:SF33">
    <property type="entry name" value="ARYLSULFATASE"/>
    <property type="match status" value="1"/>
</dbReference>
<gene>
    <name evidence="3" type="ORF">METZ01_LOCUS57643</name>
</gene>
<reference evidence="3" key="1">
    <citation type="submission" date="2018-05" db="EMBL/GenBank/DDBJ databases">
        <authorList>
            <person name="Lanie J.A."/>
            <person name="Ng W.-L."/>
            <person name="Kazmierczak K.M."/>
            <person name="Andrzejewski T.M."/>
            <person name="Davidsen T.M."/>
            <person name="Wayne K.J."/>
            <person name="Tettelin H."/>
            <person name="Glass J.I."/>
            <person name="Rusch D."/>
            <person name="Podicherti R."/>
            <person name="Tsui H.-C.T."/>
            <person name="Winkler M.E."/>
        </authorList>
    </citation>
    <scope>NUCLEOTIDE SEQUENCE</scope>
</reference>
<dbReference type="Pfam" id="PF00884">
    <property type="entry name" value="Sulfatase"/>
    <property type="match status" value="1"/>
</dbReference>
<dbReference type="AlphaFoldDB" id="A0A381SMW0"/>
<dbReference type="Gene3D" id="3.30.1120.10">
    <property type="match status" value="1"/>
</dbReference>
<organism evidence="3">
    <name type="scientific">marine metagenome</name>
    <dbReference type="NCBI Taxonomy" id="408172"/>
    <lineage>
        <taxon>unclassified sequences</taxon>
        <taxon>metagenomes</taxon>
        <taxon>ecological metagenomes</taxon>
    </lineage>
</organism>
<name>A0A381SMW0_9ZZZZ</name>
<accession>A0A381SMW0</accession>
<sequence length="410" mass="47355">MKLLEILNNIFSSDILYSDMKKYNVILLLIDGARIDRLFQFPIFKKLKEEGCFFSEMITSAPYTLVAMNSIFTGMYGSKNGIDAYHKMFQDPKTGCKTLAEYLTENGWYTRGDAMRLSLVSNKGFTKLTSQEDDPDPDFSKIHKEILDETINKVNGERPYFLYLHYPKIHHSIKENVFDKYDDFSEGYYEDKKRNLRNYDEYLKEAADYLDEIYFNNLSKKQSNDSIIIIMTDHGMGVGEKVGERAYGSFTYDYTLRTFALFIQPKIFPKGKEISELVRAIDVMPTILDCLQVSTDQSCLRMQGQSLLNLINQTTDQNKSKTDEDSEFQKIAYSETGGVNGPWPSPNAPNIKCVRTKKWKLIHNLTPDTWELYNLENDPQELKNVVDEYPLVVTKLKDKLQSIIDECTSG</sequence>
<evidence type="ECO:0000259" key="2">
    <source>
        <dbReference type="Pfam" id="PF00884"/>
    </source>
</evidence>
<evidence type="ECO:0000256" key="1">
    <source>
        <dbReference type="ARBA" id="ARBA00008779"/>
    </source>
</evidence>
<dbReference type="PANTHER" id="PTHR42693">
    <property type="entry name" value="ARYLSULFATASE FAMILY MEMBER"/>
    <property type="match status" value="1"/>
</dbReference>
<proteinExistence type="inferred from homology"/>
<dbReference type="InterPro" id="IPR000917">
    <property type="entry name" value="Sulfatase_N"/>
</dbReference>
<protein>
    <recommendedName>
        <fullName evidence="2">Sulfatase N-terminal domain-containing protein</fullName>
    </recommendedName>
</protein>